<evidence type="ECO:0000313" key="3">
    <source>
        <dbReference type="EMBL" id="KAG0273798.1"/>
    </source>
</evidence>
<dbReference type="Proteomes" id="UP001194696">
    <property type="component" value="Unassembled WGS sequence"/>
</dbReference>
<feature type="compositionally biased region" description="Basic and acidic residues" evidence="2">
    <location>
        <begin position="523"/>
        <end position="543"/>
    </location>
</feature>
<dbReference type="InterPro" id="IPR035979">
    <property type="entry name" value="RBD_domain_sf"/>
</dbReference>
<feature type="region of interest" description="Disordered" evidence="2">
    <location>
        <begin position="614"/>
        <end position="665"/>
    </location>
</feature>
<dbReference type="SUPFAM" id="SSF54928">
    <property type="entry name" value="RNA-binding domain, RBD"/>
    <property type="match status" value="1"/>
</dbReference>
<evidence type="ECO:0008006" key="5">
    <source>
        <dbReference type="Google" id="ProtNLM"/>
    </source>
</evidence>
<keyword evidence="1" id="KW-0175">Coiled coil</keyword>
<accession>A0ABQ7JHX3</accession>
<feature type="region of interest" description="Disordered" evidence="2">
    <location>
        <begin position="354"/>
        <end position="420"/>
    </location>
</feature>
<feature type="coiled-coil region" evidence="1">
    <location>
        <begin position="568"/>
        <end position="613"/>
    </location>
</feature>
<evidence type="ECO:0000313" key="4">
    <source>
        <dbReference type="Proteomes" id="UP001194696"/>
    </source>
</evidence>
<name>A0ABQ7JHX3_9FUNG</name>
<sequence length="665" mass="73233">MHGPQPYHPNPNEENSMDDVQVASQELNTQEFDNSIAAFEAGVQPEFLVVTRSKETHWIKFPVSCFDKGTSLTFMSNWAISNLKKVATIKPKSFSIANLPVNDGSLERFLIFQLYSSSEADAACKHGGKNDSGEIVYFALFTPEARALQQGRVMKITSLSFDTTGDHVRAALNQYGAIESVRTGFNAKATMITATVIFESAKSIDALKEQNMTYVQVREDIATVTLLGNSAVRYDSNLTKKLALLPIGITPVEIEHFLTCQIKTPNGVLPFHSITMPLNLYTKKRQPEAYIQFSSVTQQELATKKRIKIDTHETCWIDSNKPTCRHCGDPTHFVNDCRAKAGYVSADMSRRSNINTIKGKTQTPSSGTRPFTQVPNTNTSASVKKQTTSARTSSANSYSDILRGTKNQGSTTSNPISIGTHTPTDGLVAVASTNLAARPAAVASSPFVAHPGTPSNKASTIKEQMAKLEQQQKESMASMRAEMQNAKSQGRSITPPTSGPAYSVNTLRPNIQGGLSIAKADLHRDESTFTRKEKGKMVSRETPQDNILTPQQAQQTHQQEEMHTSSALANLNTIIEDLRNDLARQGEQHRKEAAELRAENKQLRDQINELLQCMRNNSPNNPGGEEDTEWGECEYHGSQAPHIHHRDSGVNSEIDPQETLSDPEQ</sequence>
<organism evidence="3 4">
    <name type="scientific">Linnemannia gamsii</name>
    <dbReference type="NCBI Taxonomy" id="64522"/>
    <lineage>
        <taxon>Eukaryota</taxon>
        <taxon>Fungi</taxon>
        <taxon>Fungi incertae sedis</taxon>
        <taxon>Mucoromycota</taxon>
        <taxon>Mortierellomycotina</taxon>
        <taxon>Mortierellomycetes</taxon>
        <taxon>Mortierellales</taxon>
        <taxon>Mortierellaceae</taxon>
        <taxon>Linnemannia</taxon>
    </lineage>
</organism>
<evidence type="ECO:0000256" key="2">
    <source>
        <dbReference type="SAM" id="MobiDB-lite"/>
    </source>
</evidence>
<proteinExistence type="predicted"/>
<gene>
    <name evidence="3" type="ORF">BGZ96_004657</name>
</gene>
<keyword evidence="4" id="KW-1185">Reference proteome</keyword>
<evidence type="ECO:0000256" key="1">
    <source>
        <dbReference type="SAM" id="Coils"/>
    </source>
</evidence>
<feature type="region of interest" description="Disordered" evidence="2">
    <location>
        <begin position="523"/>
        <end position="564"/>
    </location>
</feature>
<reference evidence="3 4" key="1">
    <citation type="journal article" date="2020" name="Fungal Divers.">
        <title>Resolving the Mortierellaceae phylogeny through synthesis of multi-gene phylogenetics and phylogenomics.</title>
        <authorList>
            <person name="Vandepol N."/>
            <person name="Liber J."/>
            <person name="Desiro A."/>
            <person name="Na H."/>
            <person name="Kennedy M."/>
            <person name="Barry K."/>
            <person name="Grigoriev I.V."/>
            <person name="Miller A.N."/>
            <person name="O'Donnell K."/>
            <person name="Stajich J.E."/>
            <person name="Bonito G."/>
        </authorList>
    </citation>
    <scope>NUCLEOTIDE SEQUENCE [LARGE SCALE GENOMIC DNA]</scope>
    <source>
        <strain evidence="3 4">AD045</strain>
    </source>
</reference>
<protein>
    <recommendedName>
        <fullName evidence="5">CCHC-type domain-containing protein</fullName>
    </recommendedName>
</protein>
<comment type="caution">
    <text evidence="3">The sequence shown here is derived from an EMBL/GenBank/DDBJ whole genome shotgun (WGS) entry which is preliminary data.</text>
</comment>
<dbReference type="EMBL" id="JAAAIM010002162">
    <property type="protein sequence ID" value="KAG0273798.1"/>
    <property type="molecule type" value="Genomic_DNA"/>
</dbReference>